<evidence type="ECO:0000259" key="2">
    <source>
        <dbReference type="Pfam" id="PF26078"/>
    </source>
</evidence>
<gene>
    <name evidence="4" type="ORF">HMPREF1143_1967</name>
</gene>
<dbReference type="Pfam" id="PF26078">
    <property type="entry name" value="Baseplate_J_M"/>
    <property type="match status" value="1"/>
</dbReference>
<protein>
    <submittedName>
        <fullName evidence="4">Baseplate J-like protein</fullName>
    </submittedName>
</protein>
<evidence type="ECO:0000256" key="1">
    <source>
        <dbReference type="ARBA" id="ARBA00038087"/>
    </source>
</evidence>
<dbReference type="PANTHER" id="PTHR37829">
    <property type="entry name" value="PHAGE-LIKE ELEMENT PBSX PROTEIN XKDT"/>
    <property type="match status" value="1"/>
</dbReference>
<feature type="domain" description="Baseplate J-like central" evidence="2">
    <location>
        <begin position="177"/>
        <end position="247"/>
    </location>
</feature>
<evidence type="ECO:0000313" key="4">
    <source>
        <dbReference type="EMBL" id="EJU21171.1"/>
    </source>
</evidence>
<dbReference type="PATRIC" id="fig|796941.3.peg.1689"/>
<keyword evidence="5" id="KW-1185">Reference proteome</keyword>
<dbReference type="AlphaFoldDB" id="J4W5C2"/>
<comment type="caution">
    <text evidence="4">The sequence shown here is derived from an EMBL/GenBank/DDBJ whole genome shotgun (WGS) entry which is preliminary data.</text>
</comment>
<evidence type="ECO:0000313" key="5">
    <source>
        <dbReference type="Proteomes" id="UP000005244"/>
    </source>
</evidence>
<organism evidence="4 5">
    <name type="scientific">Peptoanaerobacter stomatis</name>
    <dbReference type="NCBI Taxonomy" id="796937"/>
    <lineage>
        <taxon>Bacteria</taxon>
        <taxon>Bacillati</taxon>
        <taxon>Bacillota</taxon>
        <taxon>Clostridia</taxon>
        <taxon>Peptostreptococcales</taxon>
        <taxon>Filifactoraceae</taxon>
        <taxon>Peptoanaerobacter</taxon>
    </lineage>
</organism>
<dbReference type="InterPro" id="IPR058531">
    <property type="entry name" value="Baseplate_J_M"/>
</dbReference>
<dbReference type="InterPro" id="IPR052399">
    <property type="entry name" value="Phage_Baseplate_Assmbl_Protein"/>
</dbReference>
<sequence length="349" mass="39328">MTYEKILDDALKRVDDKYSKRQDSPIFNGIAPACYEISKVYELMDEHLKQSFGMTANGVYLNNLVKEVGLERFDATYAIKKAEFKDEDERLTDIDLNLRFAKDEYSFVVVRKIEKGIYAIKCEQAGSSANEVMGDIMPIDNISIASAKIIANIELGTDIEDDEHLRARYLQKVREPATSGNIYHYRLWAMEVENIGAAKIFPLWNGNGTVKVMIVNSDMKSADTLLINKVKNHIEDVRPIGATVTVVTPSSNDITITAKIRTSLNANMELTRLDFKSKIEKYIKDITKEYFANIKANSYFVSLAQVGKHLLESKGVIDYAELKLNNVTANIELSAEQIANITSITLEVM</sequence>
<dbReference type="Proteomes" id="UP000005244">
    <property type="component" value="Unassembled WGS sequence"/>
</dbReference>
<accession>J4W5C2</accession>
<dbReference type="Pfam" id="PF26079">
    <property type="entry name" value="Baseplate_J_C"/>
    <property type="match status" value="1"/>
</dbReference>
<feature type="domain" description="Baseplate J-like C-terminal" evidence="3">
    <location>
        <begin position="258"/>
        <end position="346"/>
    </location>
</feature>
<name>J4W5C2_9FIRM</name>
<dbReference type="EMBL" id="ALNK01000028">
    <property type="protein sequence ID" value="EJU21171.1"/>
    <property type="molecule type" value="Genomic_DNA"/>
</dbReference>
<comment type="similarity">
    <text evidence="1">Belongs to the Mu gp47/PBSX XkdT family.</text>
</comment>
<dbReference type="InterPro" id="IPR058530">
    <property type="entry name" value="Baseplate_J-like_C"/>
</dbReference>
<reference evidence="4 5" key="1">
    <citation type="submission" date="2012-07" db="EMBL/GenBank/DDBJ databases">
        <authorList>
            <person name="Durkin A.S."/>
            <person name="McCorrison J."/>
            <person name="Torralba M."/>
            <person name="Gillis M."/>
            <person name="Methe B."/>
            <person name="Sutton G."/>
            <person name="Nelson K.E."/>
        </authorList>
    </citation>
    <scope>NUCLEOTIDE SEQUENCE [LARGE SCALE GENOMIC DNA]</scope>
    <source>
        <strain evidence="4 5">OBRC8</strain>
    </source>
</reference>
<proteinExistence type="inferred from homology"/>
<evidence type="ECO:0000259" key="3">
    <source>
        <dbReference type="Pfam" id="PF26079"/>
    </source>
</evidence>
<dbReference type="RefSeq" id="WP_009531412.1">
    <property type="nucleotide sequence ID" value="NZ_ALNK01000028.1"/>
</dbReference>
<dbReference type="PANTHER" id="PTHR37829:SF3">
    <property type="entry name" value="PROTEIN JAYE-RELATED"/>
    <property type="match status" value="1"/>
</dbReference>